<dbReference type="EMBL" id="MU854524">
    <property type="protein sequence ID" value="KAK4033527.1"/>
    <property type="molecule type" value="Genomic_DNA"/>
</dbReference>
<comment type="catalytic activity">
    <reaction evidence="13">
        <text>L-threonyl-[protein] + ATP = O-phospho-L-threonyl-[protein] + ADP + H(+)</text>
        <dbReference type="Rhea" id="RHEA:46608"/>
        <dbReference type="Rhea" id="RHEA-COMP:11060"/>
        <dbReference type="Rhea" id="RHEA-COMP:11605"/>
        <dbReference type="ChEBI" id="CHEBI:15378"/>
        <dbReference type="ChEBI" id="CHEBI:30013"/>
        <dbReference type="ChEBI" id="CHEBI:30616"/>
        <dbReference type="ChEBI" id="CHEBI:61977"/>
        <dbReference type="ChEBI" id="CHEBI:456216"/>
        <dbReference type="EC" id="2.7.11.1"/>
    </reaction>
</comment>
<dbReference type="SUPFAM" id="SSF48403">
    <property type="entry name" value="Ankyrin repeat"/>
    <property type="match status" value="1"/>
</dbReference>
<dbReference type="PROSITE" id="PS50297">
    <property type="entry name" value="ANK_REP_REGION"/>
    <property type="match status" value="1"/>
</dbReference>
<evidence type="ECO:0000256" key="10">
    <source>
        <dbReference type="ARBA" id="ARBA00022840"/>
    </source>
</evidence>
<comment type="subunit">
    <text evidence="2">Component of the EKC/KEOPS complex composed of at least BUD32, CGI121, GON7, KAE1 and PCC1; the whole complex dimerizes.</text>
</comment>
<dbReference type="SMART" id="SM00219">
    <property type="entry name" value="TyrKc"/>
    <property type="match status" value="1"/>
</dbReference>
<keyword evidence="9 21" id="KW-0418">Kinase</keyword>
<dbReference type="Proteomes" id="UP001303115">
    <property type="component" value="Unassembled WGS sequence"/>
</dbReference>
<dbReference type="InterPro" id="IPR011009">
    <property type="entry name" value="Kinase-like_dom_sf"/>
</dbReference>
<keyword evidence="10 16" id="KW-0067">ATP-binding</keyword>
<comment type="catalytic activity">
    <reaction evidence="14">
        <text>L-seryl-[protein] + ATP = O-phospho-L-seryl-[protein] + ADP + H(+)</text>
        <dbReference type="Rhea" id="RHEA:17989"/>
        <dbReference type="Rhea" id="RHEA-COMP:9863"/>
        <dbReference type="Rhea" id="RHEA-COMP:11604"/>
        <dbReference type="ChEBI" id="CHEBI:15378"/>
        <dbReference type="ChEBI" id="CHEBI:29999"/>
        <dbReference type="ChEBI" id="CHEBI:30616"/>
        <dbReference type="ChEBI" id="CHEBI:83421"/>
        <dbReference type="ChEBI" id="CHEBI:456216"/>
        <dbReference type="EC" id="2.7.11.1"/>
    </reaction>
</comment>
<dbReference type="InterPro" id="IPR036770">
    <property type="entry name" value="Ankyrin_rpt-contain_sf"/>
</dbReference>
<dbReference type="Pfam" id="PF00069">
    <property type="entry name" value="Pkinase"/>
    <property type="match status" value="1"/>
</dbReference>
<dbReference type="GO" id="GO:0004674">
    <property type="term" value="F:protein serine/threonine kinase activity"/>
    <property type="evidence" value="ECO:0007669"/>
    <property type="project" value="UniProtKB-KW"/>
</dbReference>
<evidence type="ECO:0000256" key="9">
    <source>
        <dbReference type="ARBA" id="ARBA00022777"/>
    </source>
</evidence>
<dbReference type="InterPro" id="IPR008266">
    <property type="entry name" value="Tyr_kinase_AS"/>
</dbReference>
<dbReference type="InterPro" id="IPR000719">
    <property type="entry name" value="Prot_kinase_dom"/>
</dbReference>
<proteinExistence type="predicted"/>
<accession>A0AAN6PCK0</accession>
<dbReference type="Pfam" id="PF00023">
    <property type="entry name" value="Ank"/>
    <property type="match status" value="1"/>
</dbReference>
<dbReference type="InterPro" id="IPR030616">
    <property type="entry name" value="Aur-like"/>
</dbReference>
<protein>
    <recommendedName>
        <fullName evidence="5">EKC/KEOPS complex subunit BUD32</fullName>
        <ecNumber evidence="3">2.7.11.1</ecNumber>
    </recommendedName>
    <alternativeName>
        <fullName evidence="11 12">Atypical Serine/threonine protein kinase BUD32</fullName>
    </alternativeName>
    <alternativeName>
        <fullName evidence="4">EKC/KEOPS complex subunit bud32</fullName>
    </alternativeName>
</protein>
<feature type="repeat" description="ANK" evidence="17">
    <location>
        <begin position="226"/>
        <end position="258"/>
    </location>
</feature>
<dbReference type="SUPFAM" id="SSF56112">
    <property type="entry name" value="Protein kinase-like (PK-like)"/>
    <property type="match status" value="1"/>
</dbReference>
<comment type="caution">
    <text evidence="21">The sequence shown here is derived from an EMBL/GenBank/DDBJ whole genome shotgun (WGS) entry which is preliminary data.</text>
</comment>
<evidence type="ECO:0000256" key="14">
    <source>
        <dbReference type="ARBA" id="ARBA00048679"/>
    </source>
</evidence>
<dbReference type="PROSITE" id="PS50011">
    <property type="entry name" value="PROTEIN_KINASE_DOM"/>
    <property type="match status" value="1"/>
</dbReference>
<evidence type="ECO:0000256" key="6">
    <source>
        <dbReference type="ARBA" id="ARBA00022527"/>
    </source>
</evidence>
<evidence type="ECO:0000256" key="7">
    <source>
        <dbReference type="ARBA" id="ARBA00022679"/>
    </source>
</evidence>
<feature type="region of interest" description="Disordered" evidence="19">
    <location>
        <begin position="133"/>
        <end position="160"/>
    </location>
</feature>
<feature type="binding site" evidence="16">
    <location>
        <position position="463"/>
    </location>
    <ligand>
        <name>ATP</name>
        <dbReference type="ChEBI" id="CHEBI:30616"/>
    </ligand>
</feature>
<evidence type="ECO:0000256" key="19">
    <source>
        <dbReference type="SAM" id="MobiDB-lite"/>
    </source>
</evidence>
<evidence type="ECO:0000256" key="3">
    <source>
        <dbReference type="ARBA" id="ARBA00012513"/>
    </source>
</evidence>
<feature type="compositionally biased region" description="Polar residues" evidence="19">
    <location>
        <begin position="198"/>
        <end position="218"/>
    </location>
</feature>
<keyword evidence="17" id="KW-0040">ANK repeat</keyword>
<dbReference type="PROSITE" id="PS50088">
    <property type="entry name" value="ANK_REPEAT"/>
    <property type="match status" value="1"/>
</dbReference>
<dbReference type="Pfam" id="PF26082">
    <property type="entry name" value="zf-C2H2_AcuF"/>
    <property type="match status" value="1"/>
</dbReference>
<evidence type="ECO:0000256" key="8">
    <source>
        <dbReference type="ARBA" id="ARBA00022741"/>
    </source>
</evidence>
<evidence type="ECO:0000256" key="1">
    <source>
        <dbReference type="ARBA" id="ARBA00003747"/>
    </source>
</evidence>
<evidence type="ECO:0000313" key="21">
    <source>
        <dbReference type="EMBL" id="KAK4033527.1"/>
    </source>
</evidence>
<keyword evidence="8 16" id="KW-0547">Nucleotide-binding</keyword>
<dbReference type="GO" id="GO:0004713">
    <property type="term" value="F:protein tyrosine kinase activity"/>
    <property type="evidence" value="ECO:0007669"/>
    <property type="project" value="InterPro"/>
</dbReference>
<feature type="binding site" evidence="16">
    <location>
        <begin position="448"/>
        <end position="449"/>
    </location>
    <ligand>
        <name>ATP</name>
        <dbReference type="ChEBI" id="CHEBI:30616"/>
    </ligand>
</feature>
<evidence type="ECO:0000256" key="12">
    <source>
        <dbReference type="ARBA" id="ARBA00033194"/>
    </source>
</evidence>
<dbReference type="InterPro" id="IPR017441">
    <property type="entry name" value="Protein_kinase_ATP_BS"/>
</dbReference>
<dbReference type="InterPro" id="IPR058925">
    <property type="entry name" value="zf-C2H2_AcuF"/>
</dbReference>
<reference evidence="22" key="1">
    <citation type="journal article" date="2023" name="Mol. Phylogenet. Evol.">
        <title>Genome-scale phylogeny and comparative genomics of the fungal order Sordariales.</title>
        <authorList>
            <person name="Hensen N."/>
            <person name="Bonometti L."/>
            <person name="Westerberg I."/>
            <person name="Brannstrom I.O."/>
            <person name="Guillou S."/>
            <person name="Cros-Aarteil S."/>
            <person name="Calhoun S."/>
            <person name="Haridas S."/>
            <person name="Kuo A."/>
            <person name="Mondo S."/>
            <person name="Pangilinan J."/>
            <person name="Riley R."/>
            <person name="LaButti K."/>
            <person name="Andreopoulos B."/>
            <person name="Lipzen A."/>
            <person name="Chen C."/>
            <person name="Yan M."/>
            <person name="Daum C."/>
            <person name="Ng V."/>
            <person name="Clum A."/>
            <person name="Steindorff A."/>
            <person name="Ohm R.A."/>
            <person name="Martin F."/>
            <person name="Silar P."/>
            <person name="Natvig D.O."/>
            <person name="Lalanne C."/>
            <person name="Gautier V."/>
            <person name="Ament-Velasquez S.L."/>
            <person name="Kruys A."/>
            <person name="Hutchinson M.I."/>
            <person name="Powell A.J."/>
            <person name="Barry K."/>
            <person name="Miller A.N."/>
            <person name="Grigoriev I.V."/>
            <person name="Debuchy R."/>
            <person name="Gladieux P."/>
            <person name="Hiltunen Thoren M."/>
            <person name="Johannesson H."/>
        </authorList>
    </citation>
    <scope>NUCLEOTIDE SEQUENCE [LARGE SCALE GENOMIC DNA]</scope>
    <source>
        <strain evidence="22">CBS 284.82</strain>
    </source>
</reference>
<feature type="active site" description="Proton acceptor" evidence="15">
    <location>
        <position position="444"/>
    </location>
</feature>
<dbReference type="PROSITE" id="PS00107">
    <property type="entry name" value="PROTEIN_KINASE_ATP"/>
    <property type="match status" value="1"/>
</dbReference>
<dbReference type="AlphaFoldDB" id="A0AAN6PCK0"/>
<dbReference type="InterPro" id="IPR002110">
    <property type="entry name" value="Ankyrin_rpt"/>
</dbReference>
<dbReference type="PANTHER" id="PTHR24350">
    <property type="entry name" value="SERINE/THREONINE-PROTEIN KINASE IAL-RELATED"/>
    <property type="match status" value="1"/>
</dbReference>
<feature type="domain" description="Protein kinase" evidence="20">
    <location>
        <begin position="314"/>
        <end position="544"/>
    </location>
</feature>
<evidence type="ECO:0000256" key="15">
    <source>
        <dbReference type="PIRSR" id="PIRSR630616-1"/>
    </source>
</evidence>
<name>A0AAN6PCK0_9PEZI</name>
<comment type="function">
    <text evidence="1">Component of the EKC/KEOPS complex that is required for the formation of a threonylcarbamoyl group on adenosine at position 37 (t(6)A37) in tRNAs that read codons beginning with adenine. The complex is probably involved in the transfer of the threonylcarbamoyl moiety of threonylcarbamoyl-AMP (TC-AMP) to the N6 group of A37. BUD32 has ATPase activity in the context of the EKC/KEOPS complex and likely plays a supporting role to the catalytic subunit KAE1. The EKC/KEOPS complex also promotes both telomere uncapping and telomere elongation. The complex is required for efficient recruitment of transcriptional coactivators.</text>
</comment>
<sequence>MGDEFECPFCHIVQDFRSEKRWRRHAFSDLKPYVCTMGSVECDLRLFGDSKTWFEHELQTHRCTWVCTLCRAASFRSSHAFRAHVNDVHPDLSESQARVLDQASRRALDLIPALDCPFCDEWEQKIRADMRGTQTGTMSSSASAAEVSEHQEGVSETESQNPVDVIVVERSQFRKHVGAHMEQLALFAIPPAMDSEQGDSQAGSNAAMQSAPDASSEPSGAELVWPPDPPLHLAAFRGDVNEVQRLIDDGADLEAGGETWGTALLAAEAGGHSQLVTLLKLGQSAASRDGHLESPMHVPPSPETRLGRLIASSLLLTGIVGTGAYGVVYSAVDTRSSIRYAVKCLEKFNPDGSPLDQRQVAGQTREIRLHYLASSHANVVSILKTVDDVDCIYLVMKYCPEGDLFYNITEKGLYVGDDELCKRVFLQILDAVDHCHGLGIYHRDLRPENILVTNGGETVKLADFGVATSSERSEDFGCGSTFYEPPECLEPKGPYYYCAPSDVWALGVILPPASWGEKSILKLSKDAFKLWMMMRKSKDKYLVR</sequence>
<evidence type="ECO:0000256" key="17">
    <source>
        <dbReference type="PROSITE-ProRule" id="PRU00023"/>
    </source>
</evidence>
<feature type="region of interest" description="Disordered" evidence="19">
    <location>
        <begin position="193"/>
        <end position="227"/>
    </location>
</feature>
<dbReference type="InterPro" id="IPR020635">
    <property type="entry name" value="Tyr_kinase_cat_dom"/>
</dbReference>
<gene>
    <name evidence="21" type="ORF">C8A01DRAFT_40005</name>
</gene>
<dbReference type="Gene3D" id="1.25.40.20">
    <property type="entry name" value="Ankyrin repeat-containing domain"/>
    <property type="match status" value="1"/>
</dbReference>
<dbReference type="GO" id="GO:0005524">
    <property type="term" value="F:ATP binding"/>
    <property type="evidence" value="ECO:0007669"/>
    <property type="project" value="UniProtKB-UniRule"/>
</dbReference>
<evidence type="ECO:0000256" key="18">
    <source>
        <dbReference type="PROSITE-ProRule" id="PRU10141"/>
    </source>
</evidence>
<organism evidence="21 22">
    <name type="scientific">Parachaetomium inaequale</name>
    <dbReference type="NCBI Taxonomy" id="2588326"/>
    <lineage>
        <taxon>Eukaryota</taxon>
        <taxon>Fungi</taxon>
        <taxon>Dikarya</taxon>
        <taxon>Ascomycota</taxon>
        <taxon>Pezizomycotina</taxon>
        <taxon>Sordariomycetes</taxon>
        <taxon>Sordariomycetidae</taxon>
        <taxon>Sordariales</taxon>
        <taxon>Chaetomiaceae</taxon>
        <taxon>Parachaetomium</taxon>
    </lineage>
</organism>
<feature type="binding site" evidence="16 18">
    <location>
        <position position="343"/>
    </location>
    <ligand>
        <name>ATP</name>
        <dbReference type="ChEBI" id="CHEBI:30616"/>
    </ligand>
</feature>
<dbReference type="PROSITE" id="PS00109">
    <property type="entry name" value="PROTEIN_KINASE_TYR"/>
    <property type="match status" value="1"/>
</dbReference>
<keyword evidence="22" id="KW-1185">Reference proteome</keyword>
<evidence type="ECO:0000256" key="2">
    <source>
        <dbReference type="ARBA" id="ARBA00011534"/>
    </source>
</evidence>
<evidence type="ECO:0000256" key="13">
    <source>
        <dbReference type="ARBA" id="ARBA00047899"/>
    </source>
</evidence>
<dbReference type="EC" id="2.7.11.1" evidence="3"/>
<evidence type="ECO:0000259" key="20">
    <source>
        <dbReference type="PROSITE" id="PS50011"/>
    </source>
</evidence>
<evidence type="ECO:0000256" key="11">
    <source>
        <dbReference type="ARBA" id="ARBA00030980"/>
    </source>
</evidence>
<evidence type="ECO:0000256" key="16">
    <source>
        <dbReference type="PIRSR" id="PIRSR630616-2"/>
    </source>
</evidence>
<keyword evidence="7" id="KW-0808">Transferase</keyword>
<evidence type="ECO:0000256" key="4">
    <source>
        <dbReference type="ARBA" id="ARBA00013948"/>
    </source>
</evidence>
<keyword evidence="6" id="KW-0723">Serine/threonine-protein kinase</keyword>
<dbReference type="Gene3D" id="1.10.510.10">
    <property type="entry name" value="Transferase(Phosphotransferase) domain 1"/>
    <property type="match status" value="1"/>
</dbReference>
<evidence type="ECO:0000256" key="5">
    <source>
        <dbReference type="ARBA" id="ARBA00019973"/>
    </source>
</evidence>
<evidence type="ECO:0000313" key="22">
    <source>
        <dbReference type="Proteomes" id="UP001303115"/>
    </source>
</evidence>